<dbReference type="Proteomes" id="UP000029857">
    <property type="component" value="Unassembled WGS sequence"/>
</dbReference>
<protein>
    <submittedName>
        <fullName evidence="2">Uncharacterized protein</fullName>
    </submittedName>
</protein>
<organism evidence="2 3">
    <name type="scientific">Helicobacter bilis</name>
    <dbReference type="NCBI Taxonomy" id="37372"/>
    <lineage>
        <taxon>Bacteria</taxon>
        <taxon>Pseudomonadati</taxon>
        <taxon>Campylobacterota</taxon>
        <taxon>Epsilonproteobacteria</taxon>
        <taxon>Campylobacterales</taxon>
        <taxon>Helicobacteraceae</taxon>
        <taxon>Helicobacter</taxon>
    </lineage>
</organism>
<feature type="compositionally biased region" description="Basic residues" evidence="1">
    <location>
        <begin position="12"/>
        <end position="23"/>
    </location>
</feature>
<evidence type="ECO:0000313" key="2">
    <source>
        <dbReference type="EMBL" id="TLE08567.1"/>
    </source>
</evidence>
<name>A0A099V3D2_9HELI</name>
<proteinExistence type="predicted"/>
<reference evidence="2 3" key="1">
    <citation type="journal article" date="2014" name="Genome Announc.">
        <title>Draft genome sequences of eight enterohepatic helicobacter species isolated from both laboratory and wild rodents.</title>
        <authorList>
            <person name="Sheh A."/>
            <person name="Shen Z."/>
            <person name="Fox J.G."/>
        </authorList>
    </citation>
    <scope>NUCLEOTIDE SEQUENCE [LARGE SCALE GENOMIC DNA]</scope>
    <source>
        <strain evidence="2 3">ATCC 49320</strain>
    </source>
</reference>
<dbReference type="AlphaFoldDB" id="A0A099V3D2"/>
<dbReference type="RefSeq" id="WP_034580164.1">
    <property type="nucleotide sequence ID" value="NZ_FZMS01000037.1"/>
</dbReference>
<gene>
    <name evidence="2" type="ORF">LS79_009660</name>
</gene>
<feature type="region of interest" description="Disordered" evidence="1">
    <location>
        <begin position="1"/>
        <end position="32"/>
    </location>
</feature>
<comment type="caution">
    <text evidence="2">The sequence shown here is derived from an EMBL/GenBank/DDBJ whole genome shotgun (WGS) entry which is preliminary data.</text>
</comment>
<evidence type="ECO:0000313" key="3">
    <source>
        <dbReference type="Proteomes" id="UP000029857"/>
    </source>
</evidence>
<evidence type="ECO:0000256" key="1">
    <source>
        <dbReference type="SAM" id="MobiDB-lite"/>
    </source>
</evidence>
<sequence>MFVFVMPSKEPKAKKQRRMRKQNRQTGKVSRQRNKTKLFKIDGGLLMFLPFFIAGVTYMRNDCYKKGQIIEMLPQDESYQKLQKRI</sequence>
<dbReference type="EMBL" id="JRPJ02000046">
    <property type="protein sequence ID" value="TLE08567.1"/>
    <property type="molecule type" value="Genomic_DNA"/>
</dbReference>
<accession>A0A099V3D2</accession>